<comment type="caution">
    <text evidence="2">The sequence shown here is derived from an EMBL/GenBank/DDBJ whole genome shotgun (WGS) entry which is preliminary data.</text>
</comment>
<feature type="compositionally biased region" description="Polar residues" evidence="1">
    <location>
        <begin position="66"/>
        <end position="85"/>
    </location>
</feature>
<evidence type="ECO:0000313" key="2">
    <source>
        <dbReference type="EMBL" id="KAK3782232.1"/>
    </source>
</evidence>
<sequence>MTAQYVVRVNYFLQGLYDFTSFLCNKRVLNLCRHRITETMINSTSSSHGRKAKSRRSTMIKGGDKQLTSNTTSLHSNFSSRAQNE</sequence>
<gene>
    <name evidence="2" type="ORF">RRG08_048690</name>
</gene>
<reference evidence="2" key="1">
    <citation type="journal article" date="2023" name="G3 (Bethesda)">
        <title>A reference genome for the long-term kleptoplast-retaining sea slug Elysia crispata morphotype clarki.</title>
        <authorList>
            <person name="Eastman K.E."/>
            <person name="Pendleton A.L."/>
            <person name="Shaikh M.A."/>
            <person name="Suttiyut T."/>
            <person name="Ogas R."/>
            <person name="Tomko P."/>
            <person name="Gavelis G."/>
            <person name="Widhalm J.R."/>
            <person name="Wisecaver J.H."/>
        </authorList>
    </citation>
    <scope>NUCLEOTIDE SEQUENCE</scope>
    <source>
        <strain evidence="2">ECLA1</strain>
    </source>
</reference>
<feature type="region of interest" description="Disordered" evidence="1">
    <location>
        <begin position="42"/>
        <end position="85"/>
    </location>
</feature>
<proteinExistence type="predicted"/>
<organism evidence="2 3">
    <name type="scientific">Elysia crispata</name>
    <name type="common">lettuce slug</name>
    <dbReference type="NCBI Taxonomy" id="231223"/>
    <lineage>
        <taxon>Eukaryota</taxon>
        <taxon>Metazoa</taxon>
        <taxon>Spiralia</taxon>
        <taxon>Lophotrochozoa</taxon>
        <taxon>Mollusca</taxon>
        <taxon>Gastropoda</taxon>
        <taxon>Heterobranchia</taxon>
        <taxon>Euthyneura</taxon>
        <taxon>Panpulmonata</taxon>
        <taxon>Sacoglossa</taxon>
        <taxon>Placobranchoidea</taxon>
        <taxon>Plakobranchidae</taxon>
        <taxon>Elysia</taxon>
    </lineage>
</organism>
<dbReference type="Proteomes" id="UP001283361">
    <property type="component" value="Unassembled WGS sequence"/>
</dbReference>
<dbReference type="EMBL" id="JAWDGP010002524">
    <property type="protein sequence ID" value="KAK3782232.1"/>
    <property type="molecule type" value="Genomic_DNA"/>
</dbReference>
<evidence type="ECO:0000256" key="1">
    <source>
        <dbReference type="SAM" id="MobiDB-lite"/>
    </source>
</evidence>
<protein>
    <submittedName>
        <fullName evidence="2">Uncharacterized protein</fullName>
    </submittedName>
</protein>
<dbReference type="AlphaFoldDB" id="A0AAE1A8Q5"/>
<accession>A0AAE1A8Q5</accession>
<keyword evidence="3" id="KW-1185">Reference proteome</keyword>
<name>A0AAE1A8Q5_9GAST</name>
<evidence type="ECO:0000313" key="3">
    <source>
        <dbReference type="Proteomes" id="UP001283361"/>
    </source>
</evidence>
<feature type="compositionally biased region" description="Basic residues" evidence="1">
    <location>
        <begin position="48"/>
        <end position="58"/>
    </location>
</feature>